<accession>A0A9Q3DTN9</accession>
<evidence type="ECO:0000313" key="3">
    <source>
        <dbReference type="Proteomes" id="UP000765509"/>
    </source>
</evidence>
<evidence type="ECO:0000313" key="2">
    <source>
        <dbReference type="EMBL" id="MBW0507483.1"/>
    </source>
</evidence>
<reference evidence="2" key="1">
    <citation type="submission" date="2021-03" db="EMBL/GenBank/DDBJ databases">
        <title>Draft genome sequence of rust myrtle Austropuccinia psidii MF-1, a brazilian biotype.</title>
        <authorList>
            <person name="Quecine M.C."/>
            <person name="Pachon D.M.R."/>
            <person name="Bonatelli M.L."/>
            <person name="Correr F.H."/>
            <person name="Franceschini L.M."/>
            <person name="Leite T.F."/>
            <person name="Margarido G.R.A."/>
            <person name="Almeida C.A."/>
            <person name="Ferrarezi J.A."/>
            <person name="Labate C.A."/>
        </authorList>
    </citation>
    <scope>NUCLEOTIDE SEQUENCE</scope>
    <source>
        <strain evidence="2">MF-1</strain>
    </source>
</reference>
<comment type="caution">
    <text evidence="2">The sequence shown here is derived from an EMBL/GenBank/DDBJ whole genome shotgun (WGS) entry which is preliminary data.</text>
</comment>
<keyword evidence="3" id="KW-1185">Reference proteome</keyword>
<protein>
    <submittedName>
        <fullName evidence="2">Uncharacterized protein</fullName>
    </submittedName>
</protein>
<evidence type="ECO:0000256" key="1">
    <source>
        <dbReference type="SAM" id="MobiDB-lite"/>
    </source>
</evidence>
<organism evidence="2 3">
    <name type="scientific">Austropuccinia psidii MF-1</name>
    <dbReference type="NCBI Taxonomy" id="1389203"/>
    <lineage>
        <taxon>Eukaryota</taxon>
        <taxon>Fungi</taxon>
        <taxon>Dikarya</taxon>
        <taxon>Basidiomycota</taxon>
        <taxon>Pucciniomycotina</taxon>
        <taxon>Pucciniomycetes</taxon>
        <taxon>Pucciniales</taxon>
        <taxon>Sphaerophragmiaceae</taxon>
        <taxon>Austropuccinia</taxon>
    </lineage>
</organism>
<dbReference type="EMBL" id="AVOT02019736">
    <property type="protein sequence ID" value="MBW0507483.1"/>
    <property type="molecule type" value="Genomic_DNA"/>
</dbReference>
<feature type="compositionally biased region" description="Polar residues" evidence="1">
    <location>
        <begin position="86"/>
        <end position="100"/>
    </location>
</feature>
<sequence length="172" mass="19075">MSMPCYSSMHMCICQHCSAQTHSSPEGDRQGVELTPFQYKQLIKKLKSAIAPKYLENIPTSASGSECPQILLDQIFPADYSQLTQSTFSTPPGLNSTAQRPYSRGPNLPPQGLGMIISAIISPGRILRQLSAIDFTSHRASRQRQSSHVSHENVTQSPNPFQHYLQRLGNFT</sequence>
<feature type="region of interest" description="Disordered" evidence="1">
    <location>
        <begin position="86"/>
        <end position="108"/>
    </location>
</feature>
<dbReference type="Proteomes" id="UP000765509">
    <property type="component" value="Unassembled WGS sequence"/>
</dbReference>
<proteinExistence type="predicted"/>
<gene>
    <name evidence="2" type="ORF">O181_047198</name>
</gene>
<dbReference type="AlphaFoldDB" id="A0A9Q3DTN9"/>
<feature type="region of interest" description="Disordered" evidence="1">
    <location>
        <begin position="138"/>
        <end position="162"/>
    </location>
</feature>
<name>A0A9Q3DTN9_9BASI</name>